<protein>
    <recommendedName>
        <fullName evidence="4">Integrase</fullName>
    </recommendedName>
</protein>
<dbReference type="EMBL" id="CP026652">
    <property type="protein sequence ID" value="AVH55654.1"/>
    <property type="molecule type" value="Genomic_DNA"/>
</dbReference>
<proteinExistence type="predicted"/>
<feature type="compositionally biased region" description="Polar residues" evidence="1">
    <location>
        <begin position="339"/>
        <end position="352"/>
    </location>
</feature>
<reference evidence="2 3" key="1">
    <citation type="submission" date="2018-02" db="EMBL/GenBank/DDBJ databases">
        <title>Complete genome sequence of Streptomyces dengpaensis, the producer of angucyclines.</title>
        <authorList>
            <person name="Yumei L."/>
        </authorList>
    </citation>
    <scope>NUCLEOTIDE SEQUENCE [LARGE SCALE GENOMIC DNA]</scope>
    <source>
        <strain evidence="2 3">XZHG99</strain>
    </source>
</reference>
<accession>A0ABN5HWX1</accession>
<keyword evidence="3" id="KW-1185">Reference proteome</keyword>
<evidence type="ECO:0000313" key="2">
    <source>
        <dbReference type="EMBL" id="AVH55654.1"/>
    </source>
</evidence>
<gene>
    <name evidence="2" type="ORF">C4B68_07505</name>
</gene>
<sequence>MSAPARDEPGLRTPRAAFRDDQPVFTVANGLLEHHQDPVPRFGERERWSGSCLRRPSNVIPGNWRIVFPTFDVAWNLRAREVAFALLNPTHPVLRTVGVFRPAQPAHLSTVRQLIERLGVLGRWAIAQNQPSHLLRWTDDSLTAFLASLLQAGVTRERSLIPYRSMLTALHDLHPVLTGGGLLADPTRSAAVGAACTTPTPTVEPAVWWPLLRAAWTYIDSFADDILTAREEALARPARAAPAGPSRARPSIDERLAAWLADPATRIPVHADAFRTSPAGTPMWSVISLLITDGTNEHALGASRPSAASRRRRVLAETARGRTIALTPGQAEQMLGLTRQPNAPSTQTSQRSQAERDAALKTWLAEPGHLVPVQETTRTTAHGDQVVRTPRWSLLASLVYGPGGPRTISPSSAASRRRRAIAQAAVDAGQYQVLAGQARAADLPRPTPHFTVVRRADGTEGPWRTQLSDRDLGEELRALQGAVYCFVAALSMMRDSEIQEIRRGALTHHYGSPALRSHKLKNEPTPVEEKWWIIQPVATALTVLERLSQHPTHLFTTLATPGTSGHGRGTGRRGLSAPYVIDTFIAHINAHRHTTGLGPIPDARVRPHQFRKTMSVICAQEPDGEIALGIQLKHAARRILANPTTHSYAAPDGAWMREFDDRLATAAAAKLTGLLTSRTTGATVAVGPAATRLHAGLDRAAAQLPAVADPQGTPPGLQALAADPRAAADLIRSELPELHFGTLNHCLWQPEWAECTKHLPDNEGGAPLIGACQPARCRNSAVTADHAPTWLAEQHDLTQQLRDRRLPPARRAALQARLDDVETITTALT</sequence>
<dbReference type="Proteomes" id="UP000238413">
    <property type="component" value="Chromosome"/>
</dbReference>
<name>A0ABN5HWX1_9ACTN</name>
<dbReference type="RefSeq" id="WP_099498626.1">
    <property type="nucleotide sequence ID" value="NZ_CP026652.1"/>
</dbReference>
<feature type="region of interest" description="Disordered" evidence="1">
    <location>
        <begin position="337"/>
        <end position="356"/>
    </location>
</feature>
<evidence type="ECO:0000313" key="3">
    <source>
        <dbReference type="Proteomes" id="UP000238413"/>
    </source>
</evidence>
<evidence type="ECO:0008006" key="4">
    <source>
        <dbReference type="Google" id="ProtNLM"/>
    </source>
</evidence>
<organism evidence="2 3">
    <name type="scientific">Streptomyces dengpaensis</name>
    <dbReference type="NCBI Taxonomy" id="2049881"/>
    <lineage>
        <taxon>Bacteria</taxon>
        <taxon>Bacillati</taxon>
        <taxon>Actinomycetota</taxon>
        <taxon>Actinomycetes</taxon>
        <taxon>Kitasatosporales</taxon>
        <taxon>Streptomycetaceae</taxon>
        <taxon>Streptomyces</taxon>
    </lineage>
</organism>
<evidence type="ECO:0000256" key="1">
    <source>
        <dbReference type="SAM" id="MobiDB-lite"/>
    </source>
</evidence>